<keyword evidence="5" id="KW-0235">DNA replication</keyword>
<keyword evidence="4" id="KW-0548">Nucleotidyltransferase</keyword>
<dbReference type="RefSeq" id="WP_072960785.1">
    <property type="nucleotide sequence ID" value="NZ_FQUH01000014.1"/>
</dbReference>
<evidence type="ECO:0000256" key="1">
    <source>
        <dbReference type="ARBA" id="ARBA00012417"/>
    </source>
</evidence>
<dbReference type="CDD" id="cd18138">
    <property type="entry name" value="HLD_clamp_pol_III_delta"/>
    <property type="match status" value="1"/>
</dbReference>
<dbReference type="GO" id="GO:0006261">
    <property type="term" value="P:DNA-templated DNA replication"/>
    <property type="evidence" value="ECO:0007669"/>
    <property type="project" value="TreeGrafter"/>
</dbReference>
<dbReference type="NCBIfam" id="TIGR01128">
    <property type="entry name" value="holA"/>
    <property type="match status" value="1"/>
</dbReference>
<sequence>MRIFAEKLPEHLQHQLMPVYLLFGNEPLLLQESRLSIAQKAKAQGFTEIYRYQADNTLDWHQVFDHFQAFSLFSNQQLVELTLPDGNMNAQLTGQLLALGEMLHPDTILVVIGNKLTKAQENTKWFKALATQGCLVNCLTPDLNRLPQFVMQRCRKLKLVPDPEALQMLAQWHEGNLLALAQSLEKLALLYPDGQLTLIRVEASLSRHNHFTVYNWTDALLDGKSNRCQRILRQLEAEGTEPVLLLRSVQKELRLLTILHAEQQDASLHALMDKHRIWKNKRSLYVNALNRLSANKLYMLIHTLSHIELSVKTRYDINPWPLLQAFSLQFTQAGLTPALPD</sequence>
<evidence type="ECO:0000313" key="13">
    <source>
        <dbReference type="Proteomes" id="UP000184159"/>
    </source>
</evidence>
<keyword evidence="6" id="KW-0239">DNA-directed DNA polymerase</keyword>
<reference evidence="13" key="1">
    <citation type="submission" date="2016-11" db="EMBL/GenBank/DDBJ databases">
        <authorList>
            <person name="Varghese N."/>
            <person name="Submissions S."/>
        </authorList>
    </citation>
    <scope>NUCLEOTIDE SEQUENCE [LARGE SCALE GENOMIC DNA]</scope>
    <source>
        <strain evidence="13">DSM 21264</strain>
    </source>
</reference>
<dbReference type="PANTHER" id="PTHR34388:SF1">
    <property type="entry name" value="DNA POLYMERASE III SUBUNIT DELTA"/>
    <property type="match status" value="1"/>
</dbReference>
<evidence type="ECO:0000256" key="8">
    <source>
        <dbReference type="ARBA" id="ARBA00049244"/>
    </source>
</evidence>
<feature type="domain" description="DNA polymerase III subunit delta C-terminal" evidence="11">
    <location>
        <begin position="214"/>
        <end position="332"/>
    </location>
</feature>
<dbReference type="GO" id="GO:0009360">
    <property type="term" value="C:DNA polymerase III complex"/>
    <property type="evidence" value="ECO:0007669"/>
    <property type="project" value="UniProtKB-UniRule"/>
</dbReference>
<dbReference type="Gene3D" id="3.40.50.300">
    <property type="entry name" value="P-loop containing nucleotide triphosphate hydrolases"/>
    <property type="match status" value="1"/>
</dbReference>
<dbReference type="EMBL" id="FQUH01000014">
    <property type="protein sequence ID" value="SHF66709.1"/>
    <property type="molecule type" value="Genomic_DNA"/>
</dbReference>
<name>A0A1M5DI55_VIBGA</name>
<protein>
    <recommendedName>
        <fullName evidence="2 9">DNA polymerase III subunit delta</fullName>
        <ecNumber evidence="1 9">2.7.7.7</ecNumber>
    </recommendedName>
</protein>
<dbReference type="InterPro" id="IPR010372">
    <property type="entry name" value="DNA_pol3_delta_N"/>
</dbReference>
<dbReference type="SUPFAM" id="SSF48019">
    <property type="entry name" value="post-AAA+ oligomerization domain-like"/>
    <property type="match status" value="1"/>
</dbReference>
<comment type="catalytic activity">
    <reaction evidence="8">
        <text>DNA(n) + a 2'-deoxyribonucleoside 5'-triphosphate = DNA(n+1) + diphosphate</text>
        <dbReference type="Rhea" id="RHEA:22508"/>
        <dbReference type="Rhea" id="RHEA-COMP:17339"/>
        <dbReference type="Rhea" id="RHEA-COMP:17340"/>
        <dbReference type="ChEBI" id="CHEBI:33019"/>
        <dbReference type="ChEBI" id="CHEBI:61560"/>
        <dbReference type="ChEBI" id="CHEBI:173112"/>
        <dbReference type="EC" id="2.7.7.7"/>
    </reaction>
</comment>
<organism evidence="12 13">
    <name type="scientific">Vibrio gazogenes DSM 21264 = NBRC 103151</name>
    <dbReference type="NCBI Taxonomy" id="1123492"/>
    <lineage>
        <taxon>Bacteria</taxon>
        <taxon>Pseudomonadati</taxon>
        <taxon>Pseudomonadota</taxon>
        <taxon>Gammaproteobacteria</taxon>
        <taxon>Vibrionales</taxon>
        <taxon>Vibrionaceae</taxon>
        <taxon>Vibrio</taxon>
    </lineage>
</organism>
<evidence type="ECO:0000313" key="12">
    <source>
        <dbReference type="EMBL" id="SHF66709.1"/>
    </source>
</evidence>
<evidence type="ECO:0000256" key="7">
    <source>
        <dbReference type="ARBA" id="ARBA00034754"/>
    </source>
</evidence>
<dbReference type="Pfam" id="PF06144">
    <property type="entry name" value="DNA_pol3_delta"/>
    <property type="match status" value="1"/>
</dbReference>
<keyword evidence="3" id="KW-0808">Transferase</keyword>
<dbReference type="Gene3D" id="1.20.272.10">
    <property type="match status" value="1"/>
</dbReference>
<comment type="similarity">
    <text evidence="7">Belongs to the DNA polymerase HolA subunit family.</text>
</comment>
<evidence type="ECO:0000256" key="6">
    <source>
        <dbReference type="ARBA" id="ARBA00022932"/>
    </source>
</evidence>
<feature type="domain" description="DNA polymerase III delta N-terminal" evidence="10">
    <location>
        <begin position="20"/>
        <end position="138"/>
    </location>
</feature>
<dbReference type="PANTHER" id="PTHR34388">
    <property type="entry name" value="DNA POLYMERASE III SUBUNIT DELTA"/>
    <property type="match status" value="1"/>
</dbReference>
<evidence type="ECO:0000256" key="5">
    <source>
        <dbReference type="ARBA" id="ARBA00022705"/>
    </source>
</evidence>
<dbReference type="InterPro" id="IPR027417">
    <property type="entry name" value="P-loop_NTPase"/>
</dbReference>
<evidence type="ECO:0000256" key="9">
    <source>
        <dbReference type="NCBIfam" id="TIGR01128"/>
    </source>
</evidence>
<accession>A0A1M5DI55</accession>
<dbReference type="InterPro" id="IPR005790">
    <property type="entry name" value="DNA_polIII_delta"/>
</dbReference>
<dbReference type="Pfam" id="PF14840">
    <property type="entry name" value="DNA_pol3_delt_C"/>
    <property type="match status" value="1"/>
</dbReference>
<dbReference type="SUPFAM" id="SSF52540">
    <property type="entry name" value="P-loop containing nucleoside triphosphate hydrolases"/>
    <property type="match status" value="1"/>
</dbReference>
<proteinExistence type="inferred from homology"/>
<keyword evidence="13" id="KW-1185">Reference proteome</keyword>
<evidence type="ECO:0000256" key="4">
    <source>
        <dbReference type="ARBA" id="ARBA00022695"/>
    </source>
</evidence>
<evidence type="ECO:0000259" key="11">
    <source>
        <dbReference type="Pfam" id="PF14840"/>
    </source>
</evidence>
<evidence type="ECO:0000256" key="3">
    <source>
        <dbReference type="ARBA" id="ARBA00022679"/>
    </source>
</evidence>
<dbReference type="GO" id="GO:0003887">
    <property type="term" value="F:DNA-directed DNA polymerase activity"/>
    <property type="evidence" value="ECO:0007669"/>
    <property type="project" value="UniProtKB-UniRule"/>
</dbReference>
<dbReference type="Gene3D" id="1.10.8.60">
    <property type="match status" value="1"/>
</dbReference>
<dbReference type="InterPro" id="IPR008921">
    <property type="entry name" value="DNA_pol3_clamp-load_cplx_C"/>
</dbReference>
<dbReference type="Proteomes" id="UP000184159">
    <property type="component" value="Unassembled WGS sequence"/>
</dbReference>
<evidence type="ECO:0000259" key="10">
    <source>
        <dbReference type="Pfam" id="PF06144"/>
    </source>
</evidence>
<dbReference type="EC" id="2.7.7.7" evidence="1 9"/>
<dbReference type="AlphaFoldDB" id="A0A1M5DI55"/>
<dbReference type="GO" id="GO:0003677">
    <property type="term" value="F:DNA binding"/>
    <property type="evidence" value="ECO:0007669"/>
    <property type="project" value="InterPro"/>
</dbReference>
<dbReference type="InterPro" id="IPR032780">
    <property type="entry name" value="DNA_pol3_delt_C"/>
</dbReference>
<evidence type="ECO:0000256" key="2">
    <source>
        <dbReference type="ARBA" id="ARBA00017703"/>
    </source>
</evidence>
<gene>
    <name evidence="12" type="ORF">SAMN02745781_02887</name>
</gene>